<dbReference type="Proteomes" id="UP000242219">
    <property type="component" value="Unassembled WGS sequence"/>
</dbReference>
<keyword evidence="2" id="KW-1185">Reference proteome</keyword>
<sequence>MSTDKRCPYDIFQIRRHIKKQAGYFVWIGLEGYEDKFTGFDIVLTVNGLKTNSLTGSLPFVFFPAGRILGVNCSGRKKDVAVASVFALLSVNPAKESLHGILLRAAAPRNGTCRYTVNLALNQA</sequence>
<dbReference type="AlphaFoldDB" id="A0A1V6LZC5"/>
<gene>
    <name evidence="1" type="ORF">BIY37_07940</name>
</gene>
<dbReference type="RefSeq" id="WP_070067288.1">
    <property type="nucleotide sequence ID" value="NZ_MJUW02000085.1"/>
</dbReference>
<organism evidence="1 2">
    <name type="scientific">Candidatus Brocadia sapporoensis</name>
    <dbReference type="NCBI Taxonomy" id="392547"/>
    <lineage>
        <taxon>Bacteria</taxon>
        <taxon>Pseudomonadati</taxon>
        <taxon>Planctomycetota</taxon>
        <taxon>Candidatus Brocadiia</taxon>
        <taxon>Candidatus Brocadiales</taxon>
        <taxon>Candidatus Brocadiaceae</taxon>
        <taxon>Candidatus Brocadia</taxon>
    </lineage>
</organism>
<accession>A0A1V6LZC5</accession>
<proteinExistence type="predicted"/>
<reference evidence="1 2" key="1">
    <citation type="journal article" date="2016" name="Genome Announc.">
        <title>Draft Genome Sequence of the Anaerobic Ammonium-Oxidizing Bacterium 'Candidatus Brocadia sp. 40'.</title>
        <authorList>
            <person name="Ali M."/>
            <person name="Haroon M.F."/>
            <person name="Narita Y."/>
            <person name="Zhang L."/>
            <person name="Rangel Shaw D."/>
            <person name="Okabe S."/>
            <person name="Saikaly P.E."/>
        </authorList>
    </citation>
    <scope>NUCLEOTIDE SEQUENCE [LARGE SCALE GENOMIC DNA]</scope>
    <source>
        <strain evidence="1 2">40</strain>
    </source>
</reference>
<dbReference type="EMBL" id="MJUW02000085">
    <property type="protein sequence ID" value="OQD45522.1"/>
    <property type="molecule type" value="Genomic_DNA"/>
</dbReference>
<evidence type="ECO:0000313" key="1">
    <source>
        <dbReference type="EMBL" id="OQD45522.1"/>
    </source>
</evidence>
<comment type="caution">
    <text evidence="1">The sequence shown here is derived from an EMBL/GenBank/DDBJ whole genome shotgun (WGS) entry which is preliminary data.</text>
</comment>
<protein>
    <submittedName>
        <fullName evidence="1">Uncharacterized protein</fullName>
    </submittedName>
</protein>
<name>A0A1V6LZC5_9BACT</name>
<evidence type="ECO:0000313" key="2">
    <source>
        <dbReference type="Proteomes" id="UP000242219"/>
    </source>
</evidence>